<dbReference type="Gene3D" id="3.30.750.140">
    <property type="match status" value="1"/>
</dbReference>
<dbReference type="CDD" id="cd17470">
    <property type="entry name" value="T3SS_Flik_C"/>
    <property type="match status" value="1"/>
</dbReference>
<dbReference type="RefSeq" id="WP_253565585.1">
    <property type="nucleotide sequence ID" value="NZ_JAMZEK010000001.1"/>
</dbReference>
<feature type="compositionally biased region" description="Basic and acidic residues" evidence="1">
    <location>
        <begin position="122"/>
        <end position="132"/>
    </location>
</feature>
<dbReference type="InterPro" id="IPR021136">
    <property type="entry name" value="Flagellar_hook_control-like_C"/>
</dbReference>
<dbReference type="PANTHER" id="PTHR37533">
    <property type="entry name" value="FLAGELLAR HOOK-LENGTH CONTROL PROTEIN"/>
    <property type="match status" value="1"/>
</dbReference>
<dbReference type="Pfam" id="PF02120">
    <property type="entry name" value="Flg_hook"/>
    <property type="match status" value="1"/>
</dbReference>
<gene>
    <name evidence="3" type="ORF">NC595_06825</name>
</gene>
<feature type="domain" description="Flagellar hook-length control protein-like C-terminal" evidence="2">
    <location>
        <begin position="289"/>
        <end position="371"/>
    </location>
</feature>
<evidence type="ECO:0000256" key="1">
    <source>
        <dbReference type="SAM" id="MobiDB-lite"/>
    </source>
</evidence>
<feature type="compositionally biased region" description="Low complexity" evidence="1">
    <location>
        <begin position="108"/>
        <end position="121"/>
    </location>
</feature>
<evidence type="ECO:0000259" key="2">
    <source>
        <dbReference type="Pfam" id="PF02120"/>
    </source>
</evidence>
<dbReference type="Proteomes" id="UP001204615">
    <property type="component" value="Unassembled WGS sequence"/>
</dbReference>
<feature type="region of interest" description="Disordered" evidence="1">
    <location>
        <begin position="1"/>
        <end position="135"/>
    </location>
</feature>
<name>A0ABT1F8S0_9GAMM</name>
<feature type="compositionally biased region" description="Basic and acidic residues" evidence="1">
    <location>
        <begin position="78"/>
        <end position="87"/>
    </location>
</feature>
<proteinExistence type="predicted"/>
<reference evidence="3 4" key="1">
    <citation type="submission" date="2022-06" db="EMBL/GenBank/DDBJ databases">
        <title>Dyella sp. Sa strain:Sa Genome sequencing.</title>
        <authorList>
            <person name="Park S."/>
        </authorList>
    </citation>
    <scope>NUCLEOTIDE SEQUENCE [LARGE SCALE GENOMIC DNA]</scope>
    <source>
        <strain evidence="3 4">Sa</strain>
    </source>
</reference>
<evidence type="ECO:0000313" key="4">
    <source>
        <dbReference type="Proteomes" id="UP001204615"/>
    </source>
</evidence>
<feature type="compositionally biased region" description="Low complexity" evidence="1">
    <location>
        <begin position="375"/>
        <end position="387"/>
    </location>
</feature>
<organism evidence="3 4">
    <name type="scientific">Dyella lutea</name>
    <dbReference type="NCBI Taxonomy" id="2950441"/>
    <lineage>
        <taxon>Bacteria</taxon>
        <taxon>Pseudomonadati</taxon>
        <taxon>Pseudomonadota</taxon>
        <taxon>Gammaproteobacteria</taxon>
        <taxon>Lysobacterales</taxon>
        <taxon>Rhodanobacteraceae</taxon>
        <taxon>Dyella</taxon>
    </lineage>
</organism>
<comment type="caution">
    <text evidence="3">The sequence shown here is derived from an EMBL/GenBank/DDBJ whole genome shotgun (WGS) entry which is preliminary data.</text>
</comment>
<evidence type="ECO:0000313" key="3">
    <source>
        <dbReference type="EMBL" id="MCP1373770.1"/>
    </source>
</evidence>
<dbReference type="PANTHER" id="PTHR37533:SF2">
    <property type="entry name" value="FLAGELLAR HOOK-LENGTH CONTROL PROTEIN"/>
    <property type="match status" value="1"/>
</dbReference>
<accession>A0ABT1F8S0</accession>
<keyword evidence="3" id="KW-0969">Cilium</keyword>
<protein>
    <submittedName>
        <fullName evidence="3">Flagellar hook-length control protein FliK</fullName>
    </submittedName>
</protein>
<keyword evidence="3" id="KW-0282">Flagellum</keyword>
<feature type="compositionally biased region" description="Low complexity" evidence="1">
    <location>
        <begin position="11"/>
        <end position="28"/>
    </location>
</feature>
<dbReference type="InterPro" id="IPR052563">
    <property type="entry name" value="FliK"/>
</dbReference>
<keyword evidence="3" id="KW-0966">Cell projection</keyword>
<dbReference type="EMBL" id="JAMZEK010000001">
    <property type="protein sequence ID" value="MCP1373770.1"/>
    <property type="molecule type" value="Genomic_DNA"/>
</dbReference>
<dbReference type="InterPro" id="IPR038610">
    <property type="entry name" value="FliK-like_C_sf"/>
</dbReference>
<keyword evidence="4" id="KW-1185">Reference proteome</keyword>
<feature type="region of interest" description="Disordered" evidence="1">
    <location>
        <begin position="363"/>
        <end position="387"/>
    </location>
</feature>
<sequence length="412" mass="40054">MPATAPLPKISVAMPSAAAPASESRAGSGDAARVFDSHLDAARQQQSGKDAARSIPDTASRADTGASKPTPKSADSQPKADDPKDTAKAAADQGSAATTTSLVAGVKTQATTDDTADGSDGPTDKPAAHDDDASASGAASVAGAMLALLGQAMPANASVVTGGAAKVMAASILKASLGGPAAVDATVSGSTDPAAVAATASDSTTATDAGPTAIGTGQTLQGLASFNDLFASGLPKAAMRQDDKSSIDALAGLMQAGSPAASAPLTAAPHALTITSQVGSADFTQQLGQQVAWLGGQDIKQARIKLHPEELGSLDVKVSVQHNGQVDVTFAAQHPATVHALQQTLPQLDTLLAQQGLSLGQAQVGQQSAGGGDGSRSSSSSGGAGDATDAAIGEVAAAPATISAVGLLDAFA</sequence>